<dbReference type="PROSITE" id="PS00108">
    <property type="entry name" value="PROTEIN_KINASE_ST"/>
    <property type="match status" value="1"/>
</dbReference>
<keyword evidence="7" id="KW-0067">ATP-binding</keyword>
<feature type="compositionally biased region" description="Pro residues" evidence="9">
    <location>
        <begin position="451"/>
        <end position="546"/>
    </location>
</feature>
<name>A0A6A4HDM1_9AGAR</name>
<dbReference type="GO" id="GO:0005524">
    <property type="term" value="F:ATP binding"/>
    <property type="evidence" value="ECO:0007669"/>
    <property type="project" value="UniProtKB-KW"/>
</dbReference>
<keyword evidence="4" id="KW-0808">Transferase</keyword>
<evidence type="ECO:0000256" key="8">
    <source>
        <dbReference type="ARBA" id="ARBA00023242"/>
    </source>
</evidence>
<dbReference type="FunFam" id="1.10.510.10:FF:000624">
    <property type="entry name" value="Mitogen-activated protein kinase"/>
    <property type="match status" value="1"/>
</dbReference>
<evidence type="ECO:0000256" key="4">
    <source>
        <dbReference type="ARBA" id="ARBA00022679"/>
    </source>
</evidence>
<dbReference type="PROSITE" id="PS50011">
    <property type="entry name" value="PROTEIN_KINASE_DOM"/>
    <property type="match status" value="1"/>
</dbReference>
<dbReference type="InterPro" id="IPR008271">
    <property type="entry name" value="Ser/Thr_kinase_AS"/>
</dbReference>
<dbReference type="GO" id="GO:0005634">
    <property type="term" value="C:nucleus"/>
    <property type="evidence" value="ECO:0007669"/>
    <property type="project" value="UniProtKB-SubCell"/>
</dbReference>
<dbReference type="PANTHER" id="PTHR24056">
    <property type="entry name" value="CELL DIVISION PROTEIN KINASE"/>
    <property type="match status" value="1"/>
</dbReference>
<dbReference type="InterPro" id="IPR011009">
    <property type="entry name" value="Kinase-like_dom_sf"/>
</dbReference>
<dbReference type="Proteomes" id="UP000799118">
    <property type="component" value="Unassembled WGS sequence"/>
</dbReference>
<evidence type="ECO:0000256" key="9">
    <source>
        <dbReference type="SAM" id="MobiDB-lite"/>
    </source>
</evidence>
<evidence type="ECO:0000256" key="2">
    <source>
        <dbReference type="ARBA" id="ARBA00006485"/>
    </source>
</evidence>
<reference evidence="11" key="1">
    <citation type="journal article" date="2019" name="Environ. Microbiol.">
        <title>Fungal ecological strategies reflected in gene transcription - a case study of two litter decomposers.</title>
        <authorList>
            <person name="Barbi F."/>
            <person name="Kohler A."/>
            <person name="Barry K."/>
            <person name="Baskaran P."/>
            <person name="Daum C."/>
            <person name="Fauchery L."/>
            <person name="Ihrmark K."/>
            <person name="Kuo A."/>
            <person name="LaButti K."/>
            <person name="Lipzen A."/>
            <person name="Morin E."/>
            <person name="Grigoriev I.V."/>
            <person name="Henrissat B."/>
            <person name="Lindahl B."/>
            <person name="Martin F."/>
        </authorList>
    </citation>
    <scope>NUCLEOTIDE SEQUENCE</scope>
    <source>
        <strain evidence="11">JB14</strain>
    </source>
</reference>
<dbReference type="InterPro" id="IPR000719">
    <property type="entry name" value="Prot_kinase_dom"/>
</dbReference>
<organism evidence="11 12">
    <name type="scientific">Gymnopus androsaceus JB14</name>
    <dbReference type="NCBI Taxonomy" id="1447944"/>
    <lineage>
        <taxon>Eukaryota</taxon>
        <taxon>Fungi</taxon>
        <taxon>Dikarya</taxon>
        <taxon>Basidiomycota</taxon>
        <taxon>Agaricomycotina</taxon>
        <taxon>Agaricomycetes</taxon>
        <taxon>Agaricomycetidae</taxon>
        <taxon>Agaricales</taxon>
        <taxon>Marasmiineae</taxon>
        <taxon>Omphalotaceae</taxon>
        <taxon>Gymnopus</taxon>
    </lineage>
</organism>
<feature type="compositionally biased region" description="Pro residues" evidence="9">
    <location>
        <begin position="10"/>
        <end position="41"/>
    </location>
</feature>
<dbReference type="Pfam" id="PF00069">
    <property type="entry name" value="Pkinase"/>
    <property type="match status" value="1"/>
</dbReference>
<dbReference type="EMBL" id="ML769513">
    <property type="protein sequence ID" value="KAE9396462.1"/>
    <property type="molecule type" value="Genomic_DNA"/>
</dbReference>
<dbReference type="Gene3D" id="3.30.200.20">
    <property type="entry name" value="Phosphorylase Kinase, domain 1"/>
    <property type="match status" value="1"/>
</dbReference>
<accession>A0A6A4HDM1</accession>
<evidence type="ECO:0000256" key="6">
    <source>
        <dbReference type="ARBA" id="ARBA00022777"/>
    </source>
</evidence>
<comment type="similarity">
    <text evidence="2">Belongs to the protein kinase superfamily. CMGC Ser/Thr protein kinase family. CDC2/CDKX subfamily.</text>
</comment>
<sequence length="552" mass="58620">MPMDVDAPAPSVPPPPPALFSPLNVPPPPPKSPPPPAPPPDVRLMSGLPPRPSQASVSIPLPSKPILSAPTQAHPPSRQAPPPPRPKPKPSLRSRSLEKRVYGHVFFGCGDMSDYDITRKLGEGTFGEVHKAMQRSTSRVKEGMPVTALREIKILKALMGNQRRARAPPPLPQPQIYMVFPYMDHDLAGLLENERVKLNPSQIKLYMRQLLEGTEYMHRNNILHRDMKAANLLISNDGSLRIADFGLARAFWNGPPRAGMERKYTNCVNFLLGARDYGGEVDIWGVGCVLGEMFTRRPILPGTSDMDQLDKIWSLCGAPNQHTWPHYDELPGLTVEGAAAGSTVPDNAGGAGGGPGGVGVGGAPPPVLNLKRFGYLGGVGSTKGQLRGVFSELGHETLDLMEQLLTCNPQKRITASQALEHDYFWTDPMPADPKTLPTYEASHEFDKRRGPPVPPNPGPPGGPPGPPPNPGPPGPPNPPPEPPSPPPNPGPPLGPPNPPPEPPGPLPNPGPPPGPPNPPPGPPGPPPNPGPPPGPPNPPPGPPGPPDNEIDE</sequence>
<dbReference type="AlphaFoldDB" id="A0A6A4HDM1"/>
<keyword evidence="6 11" id="KW-0418">Kinase</keyword>
<dbReference type="OrthoDB" id="28397at2759"/>
<evidence type="ECO:0000256" key="3">
    <source>
        <dbReference type="ARBA" id="ARBA00022527"/>
    </source>
</evidence>
<dbReference type="InterPro" id="IPR050108">
    <property type="entry name" value="CDK"/>
</dbReference>
<keyword evidence="5" id="KW-0547">Nucleotide-binding</keyword>
<evidence type="ECO:0000313" key="12">
    <source>
        <dbReference type="Proteomes" id="UP000799118"/>
    </source>
</evidence>
<feature type="region of interest" description="Disordered" evidence="9">
    <location>
        <begin position="1"/>
        <end position="95"/>
    </location>
</feature>
<keyword evidence="8" id="KW-0539">Nucleus</keyword>
<keyword evidence="12" id="KW-1185">Reference proteome</keyword>
<feature type="domain" description="Protein kinase" evidence="10">
    <location>
        <begin position="115"/>
        <end position="424"/>
    </location>
</feature>
<feature type="region of interest" description="Disordered" evidence="9">
    <location>
        <begin position="434"/>
        <end position="552"/>
    </location>
</feature>
<protein>
    <submittedName>
        <fullName evidence="11">Kinase-like protein</fullName>
    </submittedName>
</protein>
<dbReference type="PANTHER" id="PTHR24056:SF233">
    <property type="entry name" value="CYCLIN-DEPENDENT KINASE 9"/>
    <property type="match status" value="1"/>
</dbReference>
<evidence type="ECO:0000256" key="7">
    <source>
        <dbReference type="ARBA" id="ARBA00022840"/>
    </source>
</evidence>
<evidence type="ECO:0000313" key="11">
    <source>
        <dbReference type="EMBL" id="KAE9396462.1"/>
    </source>
</evidence>
<dbReference type="SMART" id="SM00220">
    <property type="entry name" value="S_TKc"/>
    <property type="match status" value="1"/>
</dbReference>
<evidence type="ECO:0000256" key="5">
    <source>
        <dbReference type="ARBA" id="ARBA00022741"/>
    </source>
</evidence>
<dbReference type="Gene3D" id="1.10.510.10">
    <property type="entry name" value="Transferase(Phosphotransferase) domain 1"/>
    <property type="match status" value="2"/>
</dbReference>
<dbReference type="SUPFAM" id="SSF56112">
    <property type="entry name" value="Protein kinase-like (PK-like)"/>
    <property type="match status" value="1"/>
</dbReference>
<proteinExistence type="inferred from homology"/>
<comment type="subcellular location">
    <subcellularLocation>
        <location evidence="1">Nucleus</location>
    </subcellularLocation>
</comment>
<dbReference type="GO" id="GO:0004693">
    <property type="term" value="F:cyclin-dependent protein serine/threonine kinase activity"/>
    <property type="evidence" value="ECO:0007669"/>
    <property type="project" value="TreeGrafter"/>
</dbReference>
<evidence type="ECO:0000259" key="10">
    <source>
        <dbReference type="PROSITE" id="PS50011"/>
    </source>
</evidence>
<gene>
    <name evidence="11" type="ORF">BT96DRAFT_958194</name>
</gene>
<evidence type="ECO:0000256" key="1">
    <source>
        <dbReference type="ARBA" id="ARBA00004123"/>
    </source>
</evidence>
<keyword evidence="3" id="KW-0723">Serine/threonine-protein kinase</keyword>